<gene>
    <name evidence="2" type="ORF">PXEA_LOCUS19196</name>
</gene>
<name>A0A448X1W2_9PLAT</name>
<evidence type="ECO:0000259" key="1">
    <source>
        <dbReference type="Pfam" id="PF11261"/>
    </source>
</evidence>
<feature type="domain" description="Interferon regulatory factor 2-binding protein 1/2-like zinc finger" evidence="1">
    <location>
        <begin position="116"/>
        <end position="163"/>
    </location>
</feature>
<feature type="non-terminal residue" evidence="2">
    <location>
        <position position="343"/>
    </location>
</feature>
<dbReference type="Proteomes" id="UP000784294">
    <property type="component" value="Unassembled WGS sequence"/>
</dbReference>
<dbReference type="InterPro" id="IPR022750">
    <property type="entry name" value="IRF-2BP1_2-like_Znf"/>
</dbReference>
<comment type="caution">
    <text evidence="2">The sequence shown here is derived from an EMBL/GenBank/DDBJ whole genome shotgun (WGS) entry which is preliminary data.</text>
</comment>
<dbReference type="AlphaFoldDB" id="A0A448X1W2"/>
<evidence type="ECO:0000313" key="2">
    <source>
        <dbReference type="EMBL" id="VEL25756.1"/>
    </source>
</evidence>
<dbReference type="OrthoDB" id="45007at2759"/>
<keyword evidence="3" id="KW-1185">Reference proteome</keyword>
<reference evidence="2" key="1">
    <citation type="submission" date="2018-11" db="EMBL/GenBank/DDBJ databases">
        <authorList>
            <consortium name="Pathogen Informatics"/>
        </authorList>
    </citation>
    <scope>NUCLEOTIDE SEQUENCE</scope>
</reference>
<protein>
    <recommendedName>
        <fullName evidence="1">Interferon regulatory factor 2-binding protein 1/2-like zinc finger domain-containing protein</fullName>
    </recommendedName>
</protein>
<proteinExistence type="predicted"/>
<dbReference type="Pfam" id="PF11261">
    <property type="entry name" value="IRF-2BP1_2"/>
    <property type="match status" value="1"/>
</dbReference>
<dbReference type="EMBL" id="CAAALY010076060">
    <property type="protein sequence ID" value="VEL25756.1"/>
    <property type="molecule type" value="Genomic_DNA"/>
</dbReference>
<accession>A0A448X1W2</accession>
<evidence type="ECO:0000313" key="3">
    <source>
        <dbReference type="Proteomes" id="UP000784294"/>
    </source>
</evidence>
<sequence length="343" mass="35269">MLLGQLVPLPFPLCPASQSFLSAAVATTTTSTITAPPSTSGHASADLTKARAPEPGFVEVADLAELLRSSHACSGLAGRLVNSLTATSGCHDVETASLLAAPPSSPVAAGPASGQRVQCYLCDLPRFPWAMLTEFSEPVCRGCVNYEGVERIERVLVRARRLKWLLVHAAPTTAGGGCVEAAEPPGLAGPCQLDETVKRSDWSNLGSIESLPEAGAAKSQSTVEAAGSSVHRSLLAQWLAASAAGAAASPGVFNAQLVSAYLRLLASTPVASTSTTTATATATATVMATDEDEHGVANTPDLLQHPISPMPTALLAGLASLEAPFLLRLRHRPAVQAVFHGLT</sequence>
<organism evidence="2 3">
    <name type="scientific">Protopolystoma xenopodis</name>
    <dbReference type="NCBI Taxonomy" id="117903"/>
    <lineage>
        <taxon>Eukaryota</taxon>
        <taxon>Metazoa</taxon>
        <taxon>Spiralia</taxon>
        <taxon>Lophotrochozoa</taxon>
        <taxon>Platyhelminthes</taxon>
        <taxon>Monogenea</taxon>
        <taxon>Polyopisthocotylea</taxon>
        <taxon>Polystomatidea</taxon>
        <taxon>Polystomatidae</taxon>
        <taxon>Protopolystoma</taxon>
    </lineage>
</organism>